<name>A0ABX7DWH1_9FLAO</name>
<reference evidence="3 4" key="1">
    <citation type="submission" date="2021-01" db="EMBL/GenBank/DDBJ databases">
        <title>Aequorivita sp. strain KX20305, a bacterium isolated from the sediment collected at a cold seep field in South China Sea.</title>
        <authorList>
            <person name="Zhang H."/>
            <person name="Li C."/>
        </authorList>
    </citation>
    <scope>NUCLEOTIDE SEQUENCE [LARGE SCALE GENOMIC DNA]</scope>
    <source>
        <strain evidence="3 4">KX20305</strain>
    </source>
</reference>
<accession>A0ABX7DWH1</accession>
<protein>
    <submittedName>
        <fullName evidence="3">Carbohydrate binding family 9 domain-containing protein</fullName>
    </submittedName>
</protein>
<dbReference type="EMBL" id="CP068439">
    <property type="protein sequence ID" value="QQX78130.1"/>
    <property type="molecule type" value="Genomic_DNA"/>
</dbReference>
<feature type="domain" description="Carbohydrate-binding" evidence="1">
    <location>
        <begin position="47"/>
        <end position="196"/>
    </location>
</feature>
<dbReference type="Pfam" id="PF06452">
    <property type="entry name" value="CBM9_1"/>
    <property type="match status" value="1"/>
</dbReference>
<evidence type="ECO:0000313" key="4">
    <source>
        <dbReference type="Proteomes" id="UP000629420"/>
    </source>
</evidence>
<evidence type="ECO:0000313" key="3">
    <source>
        <dbReference type="EMBL" id="QQX78130.1"/>
    </source>
</evidence>
<keyword evidence="4" id="KW-1185">Reference proteome</keyword>
<dbReference type="RefSeq" id="WP_202337948.1">
    <property type="nucleotide sequence ID" value="NZ_CP068439.1"/>
</dbReference>
<dbReference type="CDD" id="cd09618">
    <property type="entry name" value="CBM9_like_2"/>
    <property type="match status" value="1"/>
</dbReference>
<dbReference type="Gene3D" id="2.60.40.1190">
    <property type="match status" value="1"/>
</dbReference>
<dbReference type="Pfam" id="PF19313">
    <property type="entry name" value="DUF5916"/>
    <property type="match status" value="1"/>
</dbReference>
<evidence type="ECO:0000259" key="1">
    <source>
        <dbReference type="Pfam" id="PF06452"/>
    </source>
</evidence>
<gene>
    <name evidence="3" type="ORF">JK629_07705</name>
</gene>
<proteinExistence type="predicted"/>
<dbReference type="InterPro" id="IPR045670">
    <property type="entry name" value="DUF5916"/>
</dbReference>
<feature type="domain" description="DUF5916" evidence="2">
    <location>
        <begin position="239"/>
        <end position="814"/>
    </location>
</feature>
<dbReference type="InterPro" id="IPR010502">
    <property type="entry name" value="Carb-bd_dom_fam9"/>
</dbReference>
<dbReference type="Proteomes" id="UP000629420">
    <property type="component" value="Chromosome"/>
</dbReference>
<organism evidence="3 4">
    <name type="scientific">Aequorivita iocasae</name>
    <dbReference type="NCBI Taxonomy" id="2803865"/>
    <lineage>
        <taxon>Bacteria</taxon>
        <taxon>Pseudomonadati</taxon>
        <taxon>Bacteroidota</taxon>
        <taxon>Flavobacteriia</taxon>
        <taxon>Flavobacteriales</taxon>
        <taxon>Flavobacteriaceae</taxon>
        <taxon>Aequorivita</taxon>
    </lineage>
</organism>
<evidence type="ECO:0000259" key="2">
    <source>
        <dbReference type="Pfam" id="PF19313"/>
    </source>
</evidence>
<sequence length="815" mass="94399">MSKRKISIVYWYFWTFLITLTVRGQIPQIDSLKKSYNATKIEREPEIDGVLNDSIWKKIPVGENFAMLAPRNGDSERDTHSTKFKIAYTDEAIYMAAYMYDPLGNSIRKEYTQRDNVPQTDYIVLDINTYNDGENQTRFVVTTAGGMADARMKANNQDYEYNVIWDAAVSIDNQGWYAEIKIPFASLRFPKANEQIWSIQLGRVISSLNETYMWSPVDKSVGIIPHYNGLLRNIRNINPPFRLGFYPFISGGTDYYKNTFNGFFNAGMDIKYGITDAFTLDLTLIPDFGQTAYDNIELNLGPFEQTFGEKRAFFTEGTELFNKGNLFYSRRIGAAPLEFNTAIEETDRSEKLLENPEETTLLNAFKISGRSSSGLGLGFFNAITAVAKARYQNFETGQIRERITSPLTNYNILVLDQQFKNKSSISLINTNVLRDGYFKDANVSAGLFDLYTKGSAFNIAGEAKFSNLHTTSGNQLGFASQLSIQRSKGKFRYGLAHEFADRKFDINDLGVNFTNNYNNFFWNTSYQIFEPQGRLNQYKIEFYGNHQRRYRPSSFVRTGFGTKFSAVTTQRFSFGGFLDFNTKYRDFFEARTIDRFVQYNENFIGDVWISTDNRKRFVLDSRFLISQFINSDFKKFTFTTNPTFRFTDQISVQYAFKFEKEMNRKTYAAHFNEHIIFGNRDRISLENSFQAIYNFSIAQAVSLSFRNFWTVAQFAENQFSSLKMNGSLTPYDYKVNEENNPNARFNIWNLDLHYNWRFAPASELSILYRNAVSILDTQKDSSFLNSTEYLFNQAFKHTVSVRLVYFLDYNKLKSI</sequence>
<dbReference type="SUPFAM" id="SSF49344">
    <property type="entry name" value="CBD9-like"/>
    <property type="match status" value="1"/>
</dbReference>